<dbReference type="PROSITE" id="PS50977">
    <property type="entry name" value="HTH_TETR_2"/>
    <property type="match status" value="1"/>
</dbReference>
<feature type="domain" description="HTH tetR-type" evidence="5">
    <location>
        <begin position="10"/>
        <end position="70"/>
    </location>
</feature>
<keyword evidence="7" id="KW-1185">Reference proteome</keyword>
<keyword evidence="2 4" id="KW-0238">DNA-binding</keyword>
<name>A0A1I4S9F7_9RHOB</name>
<organism evidence="6 7">
    <name type="scientific">Shimia aestuarii</name>
    <dbReference type="NCBI Taxonomy" id="254406"/>
    <lineage>
        <taxon>Bacteria</taxon>
        <taxon>Pseudomonadati</taxon>
        <taxon>Pseudomonadota</taxon>
        <taxon>Alphaproteobacteria</taxon>
        <taxon>Rhodobacterales</taxon>
        <taxon>Roseobacteraceae</taxon>
    </lineage>
</organism>
<dbReference type="Proteomes" id="UP000199144">
    <property type="component" value="Unassembled WGS sequence"/>
</dbReference>
<reference evidence="6 7" key="1">
    <citation type="submission" date="2016-10" db="EMBL/GenBank/DDBJ databases">
        <authorList>
            <person name="de Groot N.N."/>
        </authorList>
    </citation>
    <scope>NUCLEOTIDE SEQUENCE [LARGE SCALE GENOMIC DNA]</scope>
    <source>
        <strain evidence="6 7">DSM 15283</strain>
    </source>
</reference>
<evidence type="ECO:0000313" key="7">
    <source>
        <dbReference type="Proteomes" id="UP000199144"/>
    </source>
</evidence>
<dbReference type="Gene3D" id="1.10.357.10">
    <property type="entry name" value="Tetracycline Repressor, domain 2"/>
    <property type="match status" value="1"/>
</dbReference>
<dbReference type="PRINTS" id="PR00455">
    <property type="entry name" value="HTHTETR"/>
</dbReference>
<dbReference type="Pfam" id="PF00440">
    <property type="entry name" value="TetR_N"/>
    <property type="match status" value="1"/>
</dbReference>
<evidence type="ECO:0000256" key="1">
    <source>
        <dbReference type="ARBA" id="ARBA00023015"/>
    </source>
</evidence>
<evidence type="ECO:0000313" key="6">
    <source>
        <dbReference type="EMBL" id="SFM60924.1"/>
    </source>
</evidence>
<keyword evidence="1" id="KW-0805">Transcription regulation</keyword>
<feature type="DNA-binding region" description="H-T-H motif" evidence="4">
    <location>
        <begin position="33"/>
        <end position="52"/>
    </location>
</feature>
<dbReference type="GO" id="GO:0000976">
    <property type="term" value="F:transcription cis-regulatory region binding"/>
    <property type="evidence" value="ECO:0007669"/>
    <property type="project" value="TreeGrafter"/>
</dbReference>
<evidence type="ECO:0000256" key="2">
    <source>
        <dbReference type="ARBA" id="ARBA00023125"/>
    </source>
</evidence>
<dbReference type="Pfam" id="PF17932">
    <property type="entry name" value="TetR_C_24"/>
    <property type="match status" value="1"/>
</dbReference>
<sequence>MKDQMAPVMSASKSEILDAAAVVFMDLGVDVASIDDIARHLGSTKGRIYHHFASKGVLLSEVCLRAADFTYRKVALVIDPDAAPDKNLRNMILAHVPEVLRTLPYHKVIRQTYPGINQKSTTQVERDLHQRIHAERDRYEGLFRAELRRGMTDGIFRQQNETIALHGMLLLVNAPVIWYTPRADEPEGFALEIARQTADMAVRALS</sequence>
<dbReference type="SUPFAM" id="SSF48498">
    <property type="entry name" value="Tetracyclin repressor-like, C-terminal domain"/>
    <property type="match status" value="1"/>
</dbReference>
<keyword evidence="3" id="KW-0804">Transcription</keyword>
<dbReference type="InterPro" id="IPR036271">
    <property type="entry name" value="Tet_transcr_reg_TetR-rel_C_sf"/>
</dbReference>
<proteinExistence type="predicted"/>
<dbReference type="InterPro" id="IPR041490">
    <property type="entry name" value="KstR2_TetR_C"/>
</dbReference>
<dbReference type="EMBL" id="FOTQ01000010">
    <property type="protein sequence ID" value="SFM60924.1"/>
    <property type="molecule type" value="Genomic_DNA"/>
</dbReference>
<dbReference type="AlphaFoldDB" id="A0A1I4S9F7"/>
<dbReference type="OrthoDB" id="8478851at2"/>
<dbReference type="SUPFAM" id="SSF46689">
    <property type="entry name" value="Homeodomain-like"/>
    <property type="match status" value="1"/>
</dbReference>
<dbReference type="PANTHER" id="PTHR30055">
    <property type="entry name" value="HTH-TYPE TRANSCRIPTIONAL REGULATOR RUTR"/>
    <property type="match status" value="1"/>
</dbReference>
<evidence type="ECO:0000256" key="4">
    <source>
        <dbReference type="PROSITE-ProRule" id="PRU00335"/>
    </source>
</evidence>
<dbReference type="InterPro" id="IPR023772">
    <property type="entry name" value="DNA-bd_HTH_TetR-type_CS"/>
</dbReference>
<dbReference type="RefSeq" id="WP_093096039.1">
    <property type="nucleotide sequence ID" value="NZ_FOTQ01000010.1"/>
</dbReference>
<protein>
    <submittedName>
        <fullName evidence="6">Transcriptional regulator, TetR family</fullName>
    </submittedName>
</protein>
<dbReference type="PANTHER" id="PTHR30055:SF234">
    <property type="entry name" value="HTH-TYPE TRANSCRIPTIONAL REGULATOR BETI"/>
    <property type="match status" value="1"/>
</dbReference>
<dbReference type="InterPro" id="IPR009057">
    <property type="entry name" value="Homeodomain-like_sf"/>
</dbReference>
<evidence type="ECO:0000259" key="5">
    <source>
        <dbReference type="PROSITE" id="PS50977"/>
    </source>
</evidence>
<dbReference type="PROSITE" id="PS01081">
    <property type="entry name" value="HTH_TETR_1"/>
    <property type="match status" value="1"/>
</dbReference>
<dbReference type="InterPro" id="IPR001647">
    <property type="entry name" value="HTH_TetR"/>
</dbReference>
<dbReference type="InterPro" id="IPR050109">
    <property type="entry name" value="HTH-type_TetR-like_transc_reg"/>
</dbReference>
<gene>
    <name evidence="6" type="ORF">SAMN04488042_11054</name>
</gene>
<dbReference type="Gene3D" id="1.10.10.60">
    <property type="entry name" value="Homeodomain-like"/>
    <property type="match status" value="1"/>
</dbReference>
<accession>A0A1I4S9F7</accession>
<dbReference type="STRING" id="254406.SAMN04488042_11054"/>
<evidence type="ECO:0000256" key="3">
    <source>
        <dbReference type="ARBA" id="ARBA00023163"/>
    </source>
</evidence>
<dbReference type="GO" id="GO:0003700">
    <property type="term" value="F:DNA-binding transcription factor activity"/>
    <property type="evidence" value="ECO:0007669"/>
    <property type="project" value="TreeGrafter"/>
</dbReference>